<gene>
    <name evidence="7" type="ORF">QHG74_22810</name>
</gene>
<keyword evidence="4 6" id="KW-0238">DNA-binding</keyword>
<dbReference type="Proteomes" id="UP001292913">
    <property type="component" value="Unassembled WGS sequence"/>
</dbReference>
<dbReference type="PANTHER" id="PTHR33217">
    <property type="entry name" value="TRANSPOSASE FOR INSERTION SEQUENCE ELEMENT IS1081"/>
    <property type="match status" value="1"/>
</dbReference>
<dbReference type="EMBL" id="JARZAK010000035">
    <property type="protein sequence ID" value="MDY7260547.1"/>
    <property type="molecule type" value="Genomic_DNA"/>
</dbReference>
<proteinExistence type="inferred from homology"/>
<dbReference type="PANTHER" id="PTHR33217:SF8">
    <property type="entry name" value="MUTATOR FAMILY TRANSPOSASE"/>
    <property type="match status" value="1"/>
</dbReference>
<dbReference type="Pfam" id="PF00872">
    <property type="entry name" value="Transposase_mut"/>
    <property type="match status" value="1"/>
</dbReference>
<reference evidence="7 8" key="1">
    <citation type="submission" date="2023-04" db="EMBL/GenBank/DDBJ databases">
        <title>Bacteroides pacosi sp. nov., isolated from the fecal material of an alpaca.</title>
        <authorList>
            <person name="Miller S."/>
            <person name="Hendry M."/>
            <person name="King J."/>
            <person name="Sankaranarayanan K."/>
            <person name="Lawson P.A."/>
        </authorList>
    </citation>
    <scope>NUCLEOTIDE SEQUENCE [LARGE SCALE GENOMIC DNA]</scope>
    <source>
        <strain evidence="7 8">A2-P53</strain>
    </source>
</reference>
<evidence type="ECO:0000256" key="2">
    <source>
        <dbReference type="ARBA" id="ARBA00010961"/>
    </source>
</evidence>
<evidence type="ECO:0000313" key="7">
    <source>
        <dbReference type="EMBL" id="MDY7260547.1"/>
    </source>
</evidence>
<comment type="similarity">
    <text evidence="2 6">Belongs to the transposase mutator family.</text>
</comment>
<sequence>MNEEFDFESIKNKALEQLKSGKSLLGKDGAFAPLLESILNAALEGEMDAHLSPTEREEGNRRNGRMHKQVQTPLGEVTVSTPRDRNSSFDPQFIKKRETVLAESVSDRIIGLYALGNSTRQISDWMEENLGNRVSADTISSITDRVLPEIKAWKSRSLDSVYPIVFMDAIHYKVMDDRGQSVSRAIYNVLGIDSEGHKELLGMYIAHSEGANFWLSVLTDLQNRGVKDILIACVDGLKGFPDAIASVYPDTTVQLCIVHQIRNSIKYVASKNQKEFMKDLKLVYKAVSKETAEMELDNLDKKWGKLYPIVIKSWRDNWERLSAYFQFTQGIRTLIYTTNTVEGYHRQIRKVTKNKGVFPTDTALEKLVYLAYRNVRKKWTMPIANWAIIAQQLAIKFGERLILI</sequence>
<evidence type="ECO:0000256" key="4">
    <source>
        <dbReference type="ARBA" id="ARBA00023125"/>
    </source>
</evidence>
<evidence type="ECO:0000256" key="5">
    <source>
        <dbReference type="ARBA" id="ARBA00023172"/>
    </source>
</evidence>
<name>A0ABU5HWI9_9BACE</name>
<keyword evidence="5 6" id="KW-0233">DNA recombination</keyword>
<comment type="caution">
    <text evidence="7">The sequence shown here is derived from an EMBL/GenBank/DDBJ whole genome shotgun (WGS) entry which is preliminary data.</text>
</comment>
<comment type="function">
    <text evidence="1 6">Required for the transposition of the insertion element.</text>
</comment>
<dbReference type="NCBIfam" id="NF033543">
    <property type="entry name" value="transpos_IS256"/>
    <property type="match status" value="1"/>
</dbReference>
<evidence type="ECO:0000313" key="8">
    <source>
        <dbReference type="Proteomes" id="UP001292913"/>
    </source>
</evidence>
<dbReference type="InterPro" id="IPR001207">
    <property type="entry name" value="Transposase_mutator"/>
</dbReference>
<keyword evidence="8" id="KW-1185">Reference proteome</keyword>
<dbReference type="RefSeq" id="WP_258978431.1">
    <property type="nucleotide sequence ID" value="NZ_JARZAK010000035.1"/>
</dbReference>
<protein>
    <recommendedName>
        <fullName evidence="6">Mutator family transposase</fullName>
    </recommendedName>
</protein>
<organism evidence="7 8">
    <name type="scientific">Bacteroides vicugnae</name>
    <dbReference type="NCBI Taxonomy" id="3037989"/>
    <lineage>
        <taxon>Bacteria</taxon>
        <taxon>Pseudomonadati</taxon>
        <taxon>Bacteroidota</taxon>
        <taxon>Bacteroidia</taxon>
        <taxon>Bacteroidales</taxon>
        <taxon>Bacteroidaceae</taxon>
        <taxon>Bacteroides</taxon>
    </lineage>
</organism>
<evidence type="ECO:0000256" key="6">
    <source>
        <dbReference type="RuleBase" id="RU365089"/>
    </source>
</evidence>
<dbReference type="PROSITE" id="PS01007">
    <property type="entry name" value="TRANSPOSASE_MUTATOR"/>
    <property type="match status" value="1"/>
</dbReference>
<keyword evidence="6" id="KW-0814">Transposable element</keyword>
<accession>A0ABU5HWI9</accession>
<evidence type="ECO:0000256" key="1">
    <source>
        <dbReference type="ARBA" id="ARBA00002190"/>
    </source>
</evidence>
<keyword evidence="3 6" id="KW-0815">Transposition</keyword>
<evidence type="ECO:0000256" key="3">
    <source>
        <dbReference type="ARBA" id="ARBA00022578"/>
    </source>
</evidence>